<reference evidence="1 2" key="1">
    <citation type="submission" date="2019-03" db="EMBL/GenBank/DDBJ databases">
        <title>Genomic Encyclopedia of Type Strains, Phase IV (KMG-IV): sequencing the most valuable type-strain genomes for metagenomic binning, comparative biology and taxonomic classification.</title>
        <authorList>
            <person name="Goeker M."/>
        </authorList>
    </citation>
    <scope>NUCLEOTIDE SEQUENCE [LARGE SCALE GENOMIC DNA]</scope>
    <source>
        <strain evidence="1 2">DSM 16326</strain>
    </source>
</reference>
<gene>
    <name evidence="1" type="ORF">EDC23_1750</name>
</gene>
<comment type="caution">
    <text evidence="1">The sequence shown here is derived from an EMBL/GenBank/DDBJ whole genome shotgun (WGS) entry which is preliminary data.</text>
</comment>
<organism evidence="1 2">
    <name type="scientific">Thiohalophilus thiocyanatoxydans</name>
    <dbReference type="NCBI Taxonomy" id="381308"/>
    <lineage>
        <taxon>Bacteria</taxon>
        <taxon>Pseudomonadati</taxon>
        <taxon>Pseudomonadota</taxon>
        <taxon>Gammaproteobacteria</taxon>
        <taxon>Thiohalomonadales</taxon>
        <taxon>Thiohalophilaceae</taxon>
        <taxon>Thiohalophilus</taxon>
    </lineage>
</organism>
<dbReference type="OrthoDB" id="5771673at2"/>
<evidence type="ECO:0000313" key="2">
    <source>
        <dbReference type="Proteomes" id="UP000294914"/>
    </source>
</evidence>
<name>A0A4R8ILK8_9GAMM</name>
<accession>A0A4R8ILK8</accession>
<protein>
    <submittedName>
        <fullName evidence="1">Uncharacterized protein</fullName>
    </submittedName>
</protein>
<evidence type="ECO:0000313" key="1">
    <source>
        <dbReference type="EMBL" id="TDY01004.1"/>
    </source>
</evidence>
<dbReference type="Proteomes" id="UP000294914">
    <property type="component" value="Unassembled WGS sequence"/>
</dbReference>
<dbReference type="AlphaFoldDB" id="A0A4R8ILK8"/>
<sequence>MPYYLYKMNEGVSSMIKNLECLDEFESFQEAKKQARAKRQEQDPDDKVIYKVIFAANQLAAEEMLTEKREEPILREWEK</sequence>
<dbReference type="RefSeq" id="WP_134083569.1">
    <property type="nucleotide sequence ID" value="NZ_SOQX01000004.1"/>
</dbReference>
<proteinExistence type="predicted"/>
<dbReference type="EMBL" id="SOQX01000004">
    <property type="protein sequence ID" value="TDY01004.1"/>
    <property type="molecule type" value="Genomic_DNA"/>
</dbReference>
<keyword evidence="2" id="KW-1185">Reference proteome</keyword>